<evidence type="ECO:0000256" key="2">
    <source>
        <dbReference type="ARBA" id="ARBA00022771"/>
    </source>
</evidence>
<dbReference type="PROSITE" id="PS50188">
    <property type="entry name" value="B302_SPRY"/>
    <property type="match status" value="1"/>
</dbReference>
<evidence type="ECO:0000256" key="1">
    <source>
        <dbReference type="ARBA" id="ARBA00022723"/>
    </source>
</evidence>
<keyword evidence="1" id="KW-0479">Metal-binding</keyword>
<evidence type="ECO:0000256" key="4">
    <source>
        <dbReference type="PROSITE-ProRule" id="PRU00175"/>
    </source>
</evidence>
<dbReference type="SUPFAM" id="SSF49899">
    <property type="entry name" value="Concanavalin A-like lectins/glucanases"/>
    <property type="match status" value="1"/>
</dbReference>
<keyword evidence="9" id="KW-1185">Reference proteome</keyword>
<dbReference type="PANTHER" id="PTHR24103">
    <property type="entry name" value="E3 UBIQUITIN-PROTEIN LIGASE TRIM"/>
    <property type="match status" value="1"/>
</dbReference>
<keyword evidence="2 4" id="KW-0863">Zinc-finger</keyword>
<dbReference type="PRINTS" id="PR01407">
    <property type="entry name" value="BUTYPHLNCDUF"/>
</dbReference>
<dbReference type="InterPro" id="IPR013083">
    <property type="entry name" value="Znf_RING/FYVE/PHD"/>
</dbReference>
<evidence type="ECO:0000259" key="7">
    <source>
        <dbReference type="PROSITE" id="PS50188"/>
    </source>
</evidence>
<dbReference type="InterPro" id="IPR003877">
    <property type="entry name" value="SPRY_dom"/>
</dbReference>
<dbReference type="InterPro" id="IPR006574">
    <property type="entry name" value="PRY"/>
</dbReference>
<organism evidence="8 9">
    <name type="scientific">Neogobius melanostomus</name>
    <name type="common">round goby</name>
    <dbReference type="NCBI Taxonomy" id="47308"/>
    <lineage>
        <taxon>Eukaryota</taxon>
        <taxon>Metazoa</taxon>
        <taxon>Chordata</taxon>
        <taxon>Craniata</taxon>
        <taxon>Vertebrata</taxon>
        <taxon>Euteleostomi</taxon>
        <taxon>Actinopterygii</taxon>
        <taxon>Neopterygii</taxon>
        <taxon>Teleostei</taxon>
        <taxon>Neoteleostei</taxon>
        <taxon>Acanthomorphata</taxon>
        <taxon>Gobiaria</taxon>
        <taxon>Gobiiformes</taxon>
        <taxon>Gobioidei</taxon>
        <taxon>Gobiidae</taxon>
        <taxon>Benthophilinae</taxon>
        <taxon>Neogobiini</taxon>
        <taxon>Neogobius</taxon>
    </lineage>
</organism>
<evidence type="ECO:0000313" key="9">
    <source>
        <dbReference type="Proteomes" id="UP000694523"/>
    </source>
</evidence>
<dbReference type="Gene3D" id="2.60.120.920">
    <property type="match status" value="1"/>
</dbReference>
<protein>
    <submittedName>
        <fullName evidence="8">Uncharacterized protein</fullName>
    </submittedName>
</protein>
<dbReference type="InterPro" id="IPR001870">
    <property type="entry name" value="B30.2/SPRY"/>
</dbReference>
<dbReference type="Pfam" id="PF00622">
    <property type="entry name" value="SPRY"/>
    <property type="match status" value="1"/>
</dbReference>
<proteinExistence type="predicted"/>
<reference evidence="8" key="2">
    <citation type="submission" date="2025-09" db="UniProtKB">
        <authorList>
            <consortium name="Ensembl"/>
        </authorList>
    </citation>
    <scope>IDENTIFICATION</scope>
</reference>
<evidence type="ECO:0000256" key="5">
    <source>
        <dbReference type="SAM" id="Coils"/>
    </source>
</evidence>
<dbReference type="InterPro" id="IPR050143">
    <property type="entry name" value="TRIM/RBCC"/>
</dbReference>
<dbReference type="Pfam" id="PF15227">
    <property type="entry name" value="zf-C3HC4_4"/>
    <property type="match status" value="1"/>
</dbReference>
<name>A0A8C6UD22_9GOBI</name>
<dbReference type="PROSITE" id="PS50089">
    <property type="entry name" value="ZF_RING_2"/>
    <property type="match status" value="1"/>
</dbReference>
<dbReference type="Proteomes" id="UP000694523">
    <property type="component" value="Unplaced"/>
</dbReference>
<dbReference type="InterPro" id="IPR001841">
    <property type="entry name" value="Znf_RING"/>
</dbReference>
<dbReference type="SMART" id="SM00589">
    <property type="entry name" value="PRY"/>
    <property type="match status" value="1"/>
</dbReference>
<sequence length="411" mass="46871">MADDLTCPTCMGIFNNPVLLSCGHSSCSDCLQRWWKEKRSQDCPVCRARCSSSKPPRNLALKNLCEAFVLEQEKKADPRGLTDKLAALKLKLDCLRKVRDGYNKVSEHAKVQARNTERQIKQQFKALHRFLEEDEEARVADLREEEERKSQKLRELVEEVSREMAALSEIVRTTEEALSDENAPWQKCEAAIDKAIQQRSFLGESGESQLIDVARHIGNLSFHVSWRMMKAVQVYPIVLDPNTAGNLLSLSPDLATFREGEDQRLPETRDRLSFLSVLASEGYESGWHSWDVHVGESKCWGVGVVEREQPGQQLKEMDSWRLVNGFFGLMALGPDYEGAAVPGLTGREVTRIRVELDCCNGLLAFTDLATRTFIHTVRHKFTGKVYPYFYNWDQHEIRILPKEVVLSFVPR</sequence>
<dbReference type="InterPro" id="IPR003879">
    <property type="entry name" value="Butyrophylin_SPRY"/>
</dbReference>
<dbReference type="GO" id="GO:0008270">
    <property type="term" value="F:zinc ion binding"/>
    <property type="evidence" value="ECO:0007669"/>
    <property type="project" value="UniProtKB-KW"/>
</dbReference>
<dbReference type="SMART" id="SM00184">
    <property type="entry name" value="RING"/>
    <property type="match status" value="1"/>
</dbReference>
<accession>A0A8C6UD22</accession>
<dbReference type="Gene3D" id="3.30.40.10">
    <property type="entry name" value="Zinc/RING finger domain, C3HC4 (zinc finger)"/>
    <property type="match status" value="1"/>
</dbReference>
<feature type="coiled-coil region" evidence="5">
    <location>
        <begin position="132"/>
        <end position="177"/>
    </location>
</feature>
<feature type="domain" description="RING-type" evidence="6">
    <location>
        <begin position="7"/>
        <end position="47"/>
    </location>
</feature>
<keyword evidence="3" id="KW-0862">Zinc</keyword>
<reference evidence="8" key="1">
    <citation type="submission" date="2025-08" db="UniProtKB">
        <authorList>
            <consortium name="Ensembl"/>
        </authorList>
    </citation>
    <scope>IDENTIFICATION</scope>
</reference>
<evidence type="ECO:0000313" key="8">
    <source>
        <dbReference type="Ensembl" id="ENSNMLP00000034847.1"/>
    </source>
</evidence>
<feature type="domain" description="B30.2/SPRY" evidence="7">
    <location>
        <begin position="217"/>
        <end position="406"/>
    </location>
</feature>
<evidence type="ECO:0000259" key="6">
    <source>
        <dbReference type="PROSITE" id="PS50089"/>
    </source>
</evidence>
<dbReference type="InterPro" id="IPR043136">
    <property type="entry name" value="B30.2/SPRY_sf"/>
</dbReference>
<keyword evidence="5" id="KW-0175">Coiled coil</keyword>
<dbReference type="InterPro" id="IPR013320">
    <property type="entry name" value="ConA-like_dom_sf"/>
</dbReference>
<dbReference type="Ensembl" id="ENSNMLT00000038810.1">
    <property type="protein sequence ID" value="ENSNMLP00000034847.1"/>
    <property type="gene ID" value="ENSNMLG00000021653.1"/>
</dbReference>
<dbReference type="Pfam" id="PF13765">
    <property type="entry name" value="PRY"/>
    <property type="match status" value="1"/>
</dbReference>
<evidence type="ECO:0000256" key="3">
    <source>
        <dbReference type="ARBA" id="ARBA00022833"/>
    </source>
</evidence>
<dbReference type="SUPFAM" id="SSF57850">
    <property type="entry name" value="RING/U-box"/>
    <property type="match status" value="1"/>
</dbReference>
<dbReference type="AlphaFoldDB" id="A0A8C6UD22"/>